<name>A0AAD7CE09_9AGAR</name>
<dbReference type="EMBL" id="JARKIF010000002">
    <property type="protein sequence ID" value="KAJ7646719.1"/>
    <property type="molecule type" value="Genomic_DNA"/>
</dbReference>
<dbReference type="AlphaFoldDB" id="A0AAD7CE09"/>
<accession>A0AAD7CE09</accession>
<organism evidence="2 3">
    <name type="scientific">Roridomyces roridus</name>
    <dbReference type="NCBI Taxonomy" id="1738132"/>
    <lineage>
        <taxon>Eukaryota</taxon>
        <taxon>Fungi</taxon>
        <taxon>Dikarya</taxon>
        <taxon>Basidiomycota</taxon>
        <taxon>Agaricomycotina</taxon>
        <taxon>Agaricomycetes</taxon>
        <taxon>Agaricomycetidae</taxon>
        <taxon>Agaricales</taxon>
        <taxon>Marasmiineae</taxon>
        <taxon>Mycenaceae</taxon>
        <taxon>Roridomyces</taxon>
    </lineage>
</organism>
<evidence type="ECO:0000313" key="2">
    <source>
        <dbReference type="EMBL" id="KAJ7646719.1"/>
    </source>
</evidence>
<keyword evidence="3" id="KW-1185">Reference proteome</keyword>
<proteinExistence type="predicted"/>
<evidence type="ECO:0000313" key="3">
    <source>
        <dbReference type="Proteomes" id="UP001221142"/>
    </source>
</evidence>
<feature type="region of interest" description="Disordered" evidence="1">
    <location>
        <begin position="16"/>
        <end position="50"/>
    </location>
</feature>
<reference evidence="2" key="1">
    <citation type="submission" date="2023-03" db="EMBL/GenBank/DDBJ databases">
        <title>Massive genome expansion in bonnet fungi (Mycena s.s.) driven by repeated elements and novel gene families across ecological guilds.</title>
        <authorList>
            <consortium name="Lawrence Berkeley National Laboratory"/>
            <person name="Harder C.B."/>
            <person name="Miyauchi S."/>
            <person name="Viragh M."/>
            <person name="Kuo A."/>
            <person name="Thoen E."/>
            <person name="Andreopoulos B."/>
            <person name="Lu D."/>
            <person name="Skrede I."/>
            <person name="Drula E."/>
            <person name="Henrissat B."/>
            <person name="Morin E."/>
            <person name="Kohler A."/>
            <person name="Barry K."/>
            <person name="LaButti K."/>
            <person name="Morin E."/>
            <person name="Salamov A."/>
            <person name="Lipzen A."/>
            <person name="Mereny Z."/>
            <person name="Hegedus B."/>
            <person name="Baldrian P."/>
            <person name="Stursova M."/>
            <person name="Weitz H."/>
            <person name="Taylor A."/>
            <person name="Grigoriev I.V."/>
            <person name="Nagy L.G."/>
            <person name="Martin F."/>
            <person name="Kauserud H."/>
        </authorList>
    </citation>
    <scope>NUCLEOTIDE SEQUENCE</scope>
    <source>
        <strain evidence="2">9284</strain>
    </source>
</reference>
<protein>
    <submittedName>
        <fullName evidence="2">Uncharacterized protein</fullName>
    </submittedName>
</protein>
<dbReference type="Proteomes" id="UP001221142">
    <property type="component" value="Unassembled WGS sequence"/>
</dbReference>
<comment type="caution">
    <text evidence="2">The sequence shown here is derived from an EMBL/GenBank/DDBJ whole genome shotgun (WGS) entry which is preliminary data.</text>
</comment>
<gene>
    <name evidence="2" type="ORF">FB45DRAFT_180391</name>
</gene>
<sequence length="170" mass="18368">MTPTVYRSAEMKSSKSLIESAGGGSSRRKMEGMALSHPAVSPLSSHSQHSGTNADSELKLFIVWARLTTQLICPLALVKSWKSLMIARIGGVLGKQMVVPSNFLVALQPLEALSGWRHKGGFSFEKGEVLDVRLHQESNLCWAVKATGQSCHVVPSECFERFDVEGAAAA</sequence>
<evidence type="ECO:0000256" key="1">
    <source>
        <dbReference type="SAM" id="MobiDB-lite"/>
    </source>
</evidence>